<dbReference type="GO" id="GO:0070180">
    <property type="term" value="F:large ribosomal subunit rRNA binding"/>
    <property type="evidence" value="ECO:0007669"/>
    <property type="project" value="TreeGrafter"/>
</dbReference>
<evidence type="ECO:0000313" key="7">
    <source>
        <dbReference type="EMBL" id="ELK10354.1"/>
    </source>
</evidence>
<proteinExistence type="inferred from homology"/>
<evidence type="ECO:0000256" key="3">
    <source>
        <dbReference type="ARBA" id="ARBA00022980"/>
    </source>
</evidence>
<keyword evidence="8" id="KW-1185">Reference proteome</keyword>
<dbReference type="Gene3D" id="3.30.70.1730">
    <property type="match status" value="1"/>
</dbReference>
<gene>
    <name evidence="7" type="ORF">PAL_GLEAN10015514</name>
</gene>
<evidence type="ECO:0000256" key="2">
    <source>
        <dbReference type="ARBA" id="ARBA00008889"/>
    </source>
</evidence>
<comment type="function">
    <text evidence="1">Ribosomal protein P0 is the functional equivalent of E.coli protein L10.</text>
</comment>
<evidence type="ECO:0000256" key="5">
    <source>
        <dbReference type="ARBA" id="ARBA00035202"/>
    </source>
</evidence>
<dbReference type="GO" id="GO:0002181">
    <property type="term" value="P:cytoplasmic translation"/>
    <property type="evidence" value="ECO:0007669"/>
    <property type="project" value="TreeGrafter"/>
</dbReference>
<protein>
    <recommendedName>
        <fullName evidence="5">Large ribosomal subunit protein uL10</fullName>
    </recommendedName>
    <alternativeName>
        <fullName evidence="6">60S acidic ribosomal protein P0</fullName>
    </alternativeName>
</protein>
<keyword evidence="4" id="KW-0687">Ribonucleoprotein</keyword>
<dbReference type="GO" id="GO:0022625">
    <property type="term" value="C:cytosolic large ribosomal subunit"/>
    <property type="evidence" value="ECO:0007669"/>
    <property type="project" value="TreeGrafter"/>
</dbReference>
<dbReference type="GO" id="GO:0003735">
    <property type="term" value="F:structural constituent of ribosome"/>
    <property type="evidence" value="ECO:0007669"/>
    <property type="project" value="TreeGrafter"/>
</dbReference>
<reference evidence="8" key="1">
    <citation type="journal article" date="2013" name="Science">
        <title>Comparative analysis of bat genomes provides insight into the evolution of flight and immunity.</title>
        <authorList>
            <person name="Zhang G."/>
            <person name="Cowled C."/>
            <person name="Shi Z."/>
            <person name="Huang Z."/>
            <person name="Bishop-Lilly K.A."/>
            <person name="Fang X."/>
            <person name="Wynne J.W."/>
            <person name="Xiong Z."/>
            <person name="Baker M.L."/>
            <person name="Zhao W."/>
            <person name="Tachedjian M."/>
            <person name="Zhu Y."/>
            <person name="Zhou P."/>
            <person name="Jiang X."/>
            <person name="Ng J."/>
            <person name="Yang L."/>
            <person name="Wu L."/>
            <person name="Xiao J."/>
            <person name="Feng Y."/>
            <person name="Chen Y."/>
            <person name="Sun X."/>
            <person name="Zhang Y."/>
            <person name="Marsh G.A."/>
            <person name="Crameri G."/>
            <person name="Broder C.C."/>
            <person name="Frey K.G."/>
            <person name="Wang L.F."/>
            <person name="Wang J."/>
        </authorList>
    </citation>
    <scope>NUCLEOTIDE SEQUENCE [LARGE SCALE GENOMIC DNA]</scope>
</reference>
<evidence type="ECO:0000256" key="1">
    <source>
        <dbReference type="ARBA" id="ARBA00002200"/>
    </source>
</evidence>
<dbReference type="AlphaFoldDB" id="L5KF91"/>
<evidence type="ECO:0000313" key="8">
    <source>
        <dbReference type="Proteomes" id="UP000010552"/>
    </source>
</evidence>
<sequence>MFRVSSLLSSCLSLSDFASQRVLLLENSYGPMAIQEKNDFKTGSRISKKGPSFVASADKGEVLMFTGSSVAVVVLIGKSTMMCKAIRGRLAKNPALEKPLPHIKGNVGFVSTKEDLSERKLHSHILESVCNIGSICLQIGNPAVASVPHLIISGYKRVLVLSVETDYTFPLPKKVKAFLADPSAFVAAAPEAAATTAAPAAAAATAEVEAKEELEE</sequence>
<name>L5KF91_PTEAL</name>
<dbReference type="PANTHER" id="PTHR45699">
    <property type="entry name" value="60S ACIDIC RIBOSOMAL PROTEIN P0"/>
    <property type="match status" value="1"/>
</dbReference>
<dbReference type="Pfam" id="PF00428">
    <property type="entry name" value="Ribosomal_60s"/>
    <property type="match status" value="1"/>
</dbReference>
<dbReference type="PANTHER" id="PTHR45699:SF3">
    <property type="entry name" value="LARGE RIBOSOMAL SUBUNIT PROTEIN UL10"/>
    <property type="match status" value="1"/>
</dbReference>
<comment type="similarity">
    <text evidence="2">Belongs to the universal ribosomal protein uL10 family.</text>
</comment>
<evidence type="ECO:0000256" key="4">
    <source>
        <dbReference type="ARBA" id="ARBA00023274"/>
    </source>
</evidence>
<keyword evidence="3 7" id="KW-0689">Ribosomal protein</keyword>
<dbReference type="EMBL" id="KB030754">
    <property type="protein sequence ID" value="ELK10354.1"/>
    <property type="molecule type" value="Genomic_DNA"/>
</dbReference>
<dbReference type="InParanoid" id="L5KF91"/>
<evidence type="ECO:0000256" key="6">
    <source>
        <dbReference type="ARBA" id="ARBA00035444"/>
    </source>
</evidence>
<dbReference type="STRING" id="9402.L5KF91"/>
<organism evidence="7 8">
    <name type="scientific">Pteropus alecto</name>
    <name type="common">Black flying fox</name>
    <dbReference type="NCBI Taxonomy" id="9402"/>
    <lineage>
        <taxon>Eukaryota</taxon>
        <taxon>Metazoa</taxon>
        <taxon>Chordata</taxon>
        <taxon>Craniata</taxon>
        <taxon>Vertebrata</taxon>
        <taxon>Euteleostomi</taxon>
        <taxon>Mammalia</taxon>
        <taxon>Eutheria</taxon>
        <taxon>Laurasiatheria</taxon>
        <taxon>Chiroptera</taxon>
        <taxon>Yinpterochiroptera</taxon>
        <taxon>Pteropodoidea</taxon>
        <taxon>Pteropodidae</taxon>
        <taxon>Pteropodinae</taxon>
        <taxon>Pteropus</taxon>
    </lineage>
</organism>
<dbReference type="Proteomes" id="UP000010552">
    <property type="component" value="Unassembled WGS sequence"/>
</dbReference>
<dbReference type="GO" id="GO:0000027">
    <property type="term" value="P:ribosomal large subunit assembly"/>
    <property type="evidence" value="ECO:0007669"/>
    <property type="project" value="TreeGrafter"/>
</dbReference>
<dbReference type="InterPro" id="IPR043141">
    <property type="entry name" value="Ribosomal_uL10-like_sf"/>
</dbReference>
<accession>L5KF91</accession>
<dbReference type="InterPro" id="IPR050323">
    <property type="entry name" value="Ribosomal_protein_uL10"/>
</dbReference>